<organism evidence="3 4">
    <name type="scientific">Peptoniphilus olsenii</name>
    <dbReference type="NCBI Taxonomy" id="411570"/>
    <lineage>
        <taxon>Bacteria</taxon>
        <taxon>Bacillati</taxon>
        <taxon>Bacillota</taxon>
        <taxon>Tissierellia</taxon>
        <taxon>Tissierellales</taxon>
        <taxon>Peptoniphilaceae</taxon>
        <taxon>Peptoniphilus</taxon>
    </lineage>
</organism>
<reference evidence="3 4" key="1">
    <citation type="submission" date="2024-06" db="EMBL/GenBank/DDBJ databases">
        <title>Genomic Encyclopedia of Type Strains, Phase IV (KMG-IV): sequencing the most valuable type-strain genomes for metagenomic binning, comparative biology and taxonomic classification.</title>
        <authorList>
            <person name="Goeker M."/>
        </authorList>
    </citation>
    <scope>NUCLEOTIDE SEQUENCE [LARGE SCALE GENOMIC DNA]</scope>
    <source>
        <strain evidence="3 4">DSM 21460</strain>
    </source>
</reference>
<evidence type="ECO:0000313" key="3">
    <source>
        <dbReference type="EMBL" id="MET3617460.1"/>
    </source>
</evidence>
<dbReference type="PROSITE" id="PS50983">
    <property type="entry name" value="FE_B12_PBP"/>
    <property type="match status" value="1"/>
</dbReference>
<evidence type="ECO:0000313" key="4">
    <source>
        <dbReference type="Proteomes" id="UP001549162"/>
    </source>
</evidence>
<sequence length="384" mass="43731">MKIKKIIFLTFVSLILLVGCQNNKNAENVNSNKSQELAQREEMITIIDSVGREVTLPKIAERVVLENPLPARLYTYVNGTNNVVGVSPREQHLDGRPYALANPDIAEIKTFSGNNNIENYEEVLLEKPDVFFVSNKKDASDYDKIQEQVGCPVIALDGGRDTMFDEKTYESIRIIGKSIGKEKRAEEVVNYMESIKEDLYQRTKDIPEEEVKTAYAGGLAYKGAHGIEGTRGNYQLFDAVNVKNVVKTEKDGLVEVDKEKLIEWSPEFIFIDLASISLIQEEYNKNPQYFENLNAFKNDKVYAQLPFIWCQINYDTALADAYFVGKTCYPDKFEDIDVVDKANEIYEFLVGKGVYDELANEVYGGFQKLQLDDFANNKFMKVEK</sequence>
<dbReference type="PROSITE" id="PS51257">
    <property type="entry name" value="PROKAR_LIPOPROTEIN"/>
    <property type="match status" value="1"/>
</dbReference>
<name>A0ABV2J9J6_9FIRM</name>
<dbReference type="PANTHER" id="PTHR30535:SF34">
    <property type="entry name" value="MOLYBDATE-BINDING PROTEIN MOLA"/>
    <property type="match status" value="1"/>
</dbReference>
<dbReference type="InterPro" id="IPR002491">
    <property type="entry name" value="ABC_transptr_periplasmic_BD"/>
</dbReference>
<comment type="caution">
    <text evidence="3">The sequence shown here is derived from an EMBL/GenBank/DDBJ whole genome shotgun (WGS) entry which is preliminary data.</text>
</comment>
<dbReference type="SUPFAM" id="SSF53807">
    <property type="entry name" value="Helical backbone' metal receptor"/>
    <property type="match status" value="1"/>
</dbReference>
<dbReference type="Gene3D" id="3.40.50.1980">
    <property type="entry name" value="Nitrogenase molybdenum iron protein domain"/>
    <property type="match status" value="2"/>
</dbReference>
<proteinExistence type="inferred from homology"/>
<gene>
    <name evidence="3" type="ORF">ABID14_001091</name>
</gene>
<dbReference type="InterPro" id="IPR050902">
    <property type="entry name" value="ABC_Transporter_SBP"/>
</dbReference>
<dbReference type="RefSeq" id="WP_354367935.1">
    <property type="nucleotide sequence ID" value="NZ_JBEPMA010000005.1"/>
</dbReference>
<dbReference type="PANTHER" id="PTHR30535">
    <property type="entry name" value="VITAMIN B12-BINDING PROTEIN"/>
    <property type="match status" value="1"/>
</dbReference>
<accession>A0ABV2J9J6</accession>
<comment type="similarity">
    <text evidence="1">Belongs to the bacterial solute-binding protein 8 family.</text>
</comment>
<feature type="domain" description="Fe/B12 periplasmic-binding" evidence="2">
    <location>
        <begin position="62"/>
        <end position="332"/>
    </location>
</feature>
<evidence type="ECO:0000259" key="2">
    <source>
        <dbReference type="PROSITE" id="PS50983"/>
    </source>
</evidence>
<evidence type="ECO:0000256" key="1">
    <source>
        <dbReference type="ARBA" id="ARBA00008814"/>
    </source>
</evidence>
<dbReference type="CDD" id="cd01147">
    <property type="entry name" value="HemV-2"/>
    <property type="match status" value="1"/>
</dbReference>
<protein>
    <submittedName>
        <fullName evidence="3">Iron complex transport system substrate-binding protein</fullName>
    </submittedName>
</protein>
<dbReference type="EMBL" id="JBEPMA010000005">
    <property type="protein sequence ID" value="MET3617460.1"/>
    <property type="molecule type" value="Genomic_DNA"/>
</dbReference>
<keyword evidence="4" id="KW-1185">Reference proteome</keyword>
<dbReference type="Pfam" id="PF01497">
    <property type="entry name" value="Peripla_BP_2"/>
    <property type="match status" value="1"/>
</dbReference>
<dbReference type="Proteomes" id="UP001549162">
    <property type="component" value="Unassembled WGS sequence"/>
</dbReference>